<dbReference type="InterPro" id="IPR013783">
    <property type="entry name" value="Ig-like_fold"/>
</dbReference>
<dbReference type="SMART" id="SM00409">
    <property type="entry name" value="IG"/>
    <property type="match status" value="3"/>
</dbReference>
<dbReference type="InterPro" id="IPR036179">
    <property type="entry name" value="Ig-like_dom_sf"/>
</dbReference>
<dbReference type="SUPFAM" id="SSF48726">
    <property type="entry name" value="Immunoglobulin"/>
    <property type="match status" value="1"/>
</dbReference>
<evidence type="ECO:0000313" key="2">
    <source>
        <dbReference type="EMBL" id="AUV63857.1"/>
    </source>
</evidence>
<protein>
    <submittedName>
        <fullName evidence="2">Putative head outer capsid protein</fullName>
    </submittedName>
</protein>
<name>A0A2K9VNI7_9CAUD</name>
<evidence type="ECO:0000259" key="1">
    <source>
        <dbReference type="PROSITE" id="PS50835"/>
    </source>
</evidence>
<dbReference type="Gene3D" id="2.60.40.10">
    <property type="entry name" value="Immunoglobulins"/>
    <property type="match status" value="3"/>
</dbReference>
<dbReference type="EMBL" id="MF327006">
    <property type="protein sequence ID" value="AUV63857.1"/>
    <property type="molecule type" value="Genomic_DNA"/>
</dbReference>
<accession>A0A2K9VNI7</accession>
<organism evidence="2 3">
    <name type="scientific">Shigella phage Sf20</name>
    <dbReference type="NCBI Taxonomy" id="2024307"/>
    <lineage>
        <taxon>Viruses</taxon>
        <taxon>Duplodnaviria</taxon>
        <taxon>Heunggongvirae</taxon>
        <taxon>Uroviricota</taxon>
        <taxon>Caudoviricetes</taxon>
        <taxon>Pantevenvirales</taxon>
        <taxon>Straboviridae</taxon>
        <taxon>Krischvirus</taxon>
        <taxon>Krischvirus RB49</taxon>
    </lineage>
</organism>
<gene>
    <name evidence="2" type="ORF">Sf20_gp38</name>
</gene>
<dbReference type="PROSITE" id="PS50835">
    <property type="entry name" value="IG_LIKE"/>
    <property type="match status" value="1"/>
</dbReference>
<proteinExistence type="predicted"/>
<dbReference type="InterPro" id="IPR007110">
    <property type="entry name" value="Ig-like_dom"/>
</dbReference>
<dbReference type="InterPro" id="IPR003599">
    <property type="entry name" value="Ig_sub"/>
</dbReference>
<reference evidence="2 3" key="1">
    <citation type="submission" date="2017-06" db="EMBL/GenBank/DDBJ databases">
        <title>The isolation and characterization of 16 novel Shigella-infecting phages from the environment.</title>
        <authorList>
            <person name="Doore S.M."/>
            <person name="Schrad J.R."/>
            <person name="Dover J.A."/>
            <person name="Parent K.N."/>
        </authorList>
    </citation>
    <scope>NUCLEOTIDE SEQUENCE [LARGE SCALE GENOMIC DNA]</scope>
</reference>
<feature type="domain" description="Ig-like" evidence="1">
    <location>
        <begin position="17"/>
        <end position="85"/>
    </location>
</feature>
<evidence type="ECO:0000313" key="3">
    <source>
        <dbReference type="Proteomes" id="UP000240841"/>
    </source>
</evidence>
<sequence length="408" mass="45976">MAFTVSIKSDKRCFLAGDGFTLTATVTGDEPLPSNLTYTWTKDDQPHENSTATLTVADATSENAGSYKVTVQDTDTTTSVESDVFLMEEAELIVNITEPPHFYVSSQKDVELHATVKFSGGKTPADNYELHYSWSKGEEVIDTKQNITIKEFTADKNGVYTVKVWGESEDSADSASTKIMLATMNVDQDVAESKTVALGNEILLNYVVSEDIVGDSSGMPNLTIKYNWYLQREGQLSPTLIGSEVGEAQEGFSIMPDGHLFKESATYDDTAKFWCVAKLYQQIEEETVEVASSTSRKCSMEVVESLHKMFRYVHPIPWRKTSFIYIGWWVFDEIVKFNEAGLEWRDREVYSTSKYAKDLETIAAAEEKYSDCTCMESRNGFMYHSKDLHKLDRDTLERVLCIRETHPA</sequence>
<dbReference type="Proteomes" id="UP000240841">
    <property type="component" value="Segment"/>
</dbReference>